<protein>
    <submittedName>
        <fullName evidence="1">Uncharacterized protein</fullName>
    </submittedName>
</protein>
<name>A0ACD5GY38_9CYAN</name>
<dbReference type="EMBL" id="CP182909">
    <property type="protein sequence ID" value="XPM65261.1"/>
    <property type="molecule type" value="Genomic_DNA"/>
</dbReference>
<proteinExistence type="predicted"/>
<keyword evidence="2" id="KW-1185">Reference proteome</keyword>
<accession>A0ACD5GY38</accession>
<sequence length="108" mass="11136">MGVGGKKGVGSWELGVGEKGSWELGVREKRNSGLILTYSQINQHSALSTQHSFPPPSSHSALCCNSVLSSHSALSTLHSALGEALSTLHSALLSALRKRLAKGGNSGG</sequence>
<dbReference type="Proteomes" id="UP000095472">
    <property type="component" value="Chromosome"/>
</dbReference>
<reference evidence="1 2" key="1">
    <citation type="journal article" date="2016" name="Genome Announc.">
        <title>Draft Genome Sequence of the Thermotolerant Cyanobacterium Desertifilum sp. IPPAS B-1220.</title>
        <authorList>
            <person name="Mironov K.S."/>
            <person name="Sinetova M.A."/>
            <person name="Bolatkhan K."/>
            <person name="Zayadan B.K."/>
            <person name="Ustinova V.V."/>
            <person name="Kupriyanova E.V."/>
            <person name="Skrypnik A.N."/>
            <person name="Gogoleva N.E."/>
            <person name="Gogolev Y.V."/>
            <person name="Los D.A."/>
        </authorList>
    </citation>
    <scope>NUCLEOTIDE SEQUENCE [LARGE SCALE GENOMIC DNA]</scope>
    <source>
        <strain evidence="1 2">IPPAS B-1220</strain>
    </source>
</reference>
<evidence type="ECO:0000313" key="2">
    <source>
        <dbReference type="Proteomes" id="UP000095472"/>
    </source>
</evidence>
<gene>
    <name evidence="1" type="ORF">BH720_005730</name>
</gene>
<evidence type="ECO:0000313" key="1">
    <source>
        <dbReference type="EMBL" id="XPM65261.1"/>
    </source>
</evidence>
<organism evidence="1 2">
    <name type="scientific">Desertifilum tharense IPPAS B-1220</name>
    <dbReference type="NCBI Taxonomy" id="1781255"/>
    <lineage>
        <taxon>Bacteria</taxon>
        <taxon>Bacillati</taxon>
        <taxon>Cyanobacteriota</taxon>
        <taxon>Cyanophyceae</taxon>
        <taxon>Desertifilales</taxon>
        <taxon>Desertifilaceae</taxon>
        <taxon>Desertifilum</taxon>
    </lineage>
</organism>